<name>A0A815V316_9BILA</name>
<organism evidence="1 2">
    <name type="scientific">Rotaria magnacalcarata</name>
    <dbReference type="NCBI Taxonomy" id="392030"/>
    <lineage>
        <taxon>Eukaryota</taxon>
        <taxon>Metazoa</taxon>
        <taxon>Spiralia</taxon>
        <taxon>Gnathifera</taxon>
        <taxon>Rotifera</taxon>
        <taxon>Eurotatoria</taxon>
        <taxon>Bdelloidea</taxon>
        <taxon>Philodinida</taxon>
        <taxon>Philodinidae</taxon>
        <taxon>Rotaria</taxon>
    </lineage>
</organism>
<sequence>MNDGLTIFTDNLNAAWYTVPVFLNTMIIGIIHYNGTTCDFVNSVVVPISNISTFVYNCIDLQGRNVIGLFESNATCSFYSSNEQIVFNYSTQDNFIISINEDNTAIYGFAGDFLFYYELNSTFQLSVWPNSLNISPLAVDIGANIDYAVVVDYCQLTPAYAVDCDFIVSLNRSLSCPNSTNAFSMITPNQFAYSDPRINQYLTNSPHYSAQTVMRLWVGGLASTKVLVIVISVYDFSNQYFHQYPIEQVTSDSSFACDVTLRIAKFSTTMQMTSTSHNSTKQNQVIFNMLNTQSITLNVDLIQTAFICNGSLIVQRVVGSQPTQLPISVCETSHNDSILSLAIALPTQEVGIQLTLPGSRTVGAICLGLSGPLMMSTDKR</sequence>
<dbReference type="EMBL" id="CAJNOV010013558">
    <property type="protein sequence ID" value="CAF1525428.1"/>
    <property type="molecule type" value="Genomic_DNA"/>
</dbReference>
<evidence type="ECO:0000313" key="1">
    <source>
        <dbReference type="EMBL" id="CAF1525428.1"/>
    </source>
</evidence>
<protein>
    <submittedName>
        <fullName evidence="1">Uncharacterized protein</fullName>
    </submittedName>
</protein>
<evidence type="ECO:0000313" key="2">
    <source>
        <dbReference type="Proteomes" id="UP000663855"/>
    </source>
</evidence>
<dbReference type="Proteomes" id="UP000663855">
    <property type="component" value="Unassembled WGS sequence"/>
</dbReference>
<proteinExistence type="predicted"/>
<reference evidence="1" key="1">
    <citation type="submission" date="2021-02" db="EMBL/GenBank/DDBJ databases">
        <authorList>
            <person name="Nowell W R."/>
        </authorList>
    </citation>
    <scope>NUCLEOTIDE SEQUENCE</scope>
</reference>
<gene>
    <name evidence="1" type="ORF">CJN711_LOCUS28670</name>
</gene>
<accession>A0A815V316</accession>
<dbReference type="AlphaFoldDB" id="A0A815V316"/>
<comment type="caution">
    <text evidence="1">The sequence shown here is derived from an EMBL/GenBank/DDBJ whole genome shotgun (WGS) entry which is preliminary data.</text>
</comment>